<comment type="caution">
    <text evidence="2">The sequence shown here is derived from an EMBL/GenBank/DDBJ whole genome shotgun (WGS) entry which is preliminary data.</text>
</comment>
<evidence type="ECO:0000313" key="1">
    <source>
        <dbReference type="EMBL" id="RLU04665.1"/>
    </source>
</evidence>
<dbReference type="AlphaFoldDB" id="A0A3L8CCY6"/>
<protein>
    <submittedName>
        <fullName evidence="2">Uncharacterized protein</fullName>
    </submittedName>
</protein>
<dbReference type="Proteomes" id="UP000282672">
    <property type="component" value="Unassembled WGS sequence"/>
</dbReference>
<proteinExistence type="predicted"/>
<keyword evidence="3" id="KW-1185">Reference proteome</keyword>
<dbReference type="EMBL" id="PEGB01000017">
    <property type="protein sequence ID" value="RLU06016.1"/>
    <property type="molecule type" value="Genomic_DNA"/>
</dbReference>
<evidence type="ECO:0000313" key="4">
    <source>
        <dbReference type="Proteomes" id="UP000282672"/>
    </source>
</evidence>
<evidence type="ECO:0000313" key="2">
    <source>
        <dbReference type="EMBL" id="RLU06016.1"/>
    </source>
</evidence>
<sequence>MMLRGPFLDERFEPDLMWFVGVFNVYDREEILGAKLEVYDPNKWSDQVELIRKYSLNLGYLTYRHKLVLLESLADKLNDNSYDFQGLFDTDEDEAASWPRGEWYELENPRGFLEHVYKLALEVWKDELVKAASEDRSTW</sequence>
<reference evidence="3 4" key="1">
    <citation type="journal article" date="2018" name="Front. Microbiol.">
        <title>Discovery of Phloeophagus Beetles as a Source of Pseudomonas Strains That Produce Potentially New Bioactive Substances and Description of Pseudomonas bohemica sp. nov.</title>
        <authorList>
            <person name="Saati-Santamaria Z."/>
            <person name="Lopez-Mondejar R."/>
            <person name="Jimenez-Gomez A."/>
            <person name="Diez-Mendez A."/>
            <person name="Vetrovsky T."/>
            <person name="Igual J.M."/>
            <person name="Velazquez E."/>
            <person name="Kolarik M."/>
            <person name="Rivas R."/>
            <person name="Garcia-Fraile P."/>
        </authorList>
    </citation>
    <scope>NUCLEOTIDE SEQUENCE [LARGE SCALE GENOMIC DNA]</scope>
    <source>
        <strain evidence="1 4">A2-NA12</strain>
        <strain evidence="2 3">A2-NA13</strain>
    </source>
</reference>
<gene>
    <name evidence="1" type="ORF">CS076_25890</name>
    <name evidence="2" type="ORF">CS078_22820</name>
</gene>
<organism evidence="2 3">
    <name type="scientific">Pseudomonas prosekii</name>
    <dbReference type="NCBI Taxonomy" id="1148509"/>
    <lineage>
        <taxon>Bacteria</taxon>
        <taxon>Pseudomonadati</taxon>
        <taxon>Pseudomonadota</taxon>
        <taxon>Gammaproteobacteria</taxon>
        <taxon>Pseudomonadales</taxon>
        <taxon>Pseudomonadaceae</taxon>
        <taxon>Pseudomonas</taxon>
    </lineage>
</organism>
<name>A0A3L8CCY6_9PSED</name>
<dbReference type="Proteomes" id="UP000282140">
    <property type="component" value="Unassembled WGS sequence"/>
</dbReference>
<dbReference type="EMBL" id="PEGA01000038">
    <property type="protein sequence ID" value="RLU04665.1"/>
    <property type="molecule type" value="Genomic_DNA"/>
</dbReference>
<accession>A0A3L8CCY6</accession>
<evidence type="ECO:0000313" key="3">
    <source>
        <dbReference type="Proteomes" id="UP000282140"/>
    </source>
</evidence>